<evidence type="ECO:0000313" key="2">
    <source>
        <dbReference type="Proteomes" id="UP000295210"/>
    </source>
</evidence>
<protein>
    <submittedName>
        <fullName evidence="1">Polynucleotide kinase 3 phosphatase</fullName>
    </submittedName>
</protein>
<reference evidence="1 2" key="1">
    <citation type="submission" date="2019-03" db="EMBL/GenBank/DDBJ databases">
        <title>Genomic Encyclopedia of Type Strains, Phase IV (KMG-IV): sequencing the most valuable type-strain genomes for metagenomic binning, comparative biology and taxonomic classification.</title>
        <authorList>
            <person name="Goeker M."/>
        </authorList>
    </citation>
    <scope>NUCLEOTIDE SEQUENCE [LARGE SCALE GENOMIC DNA]</scope>
    <source>
        <strain evidence="1 2">DSM 103428</strain>
    </source>
</reference>
<keyword evidence="1" id="KW-0418">Kinase</keyword>
<dbReference type="Proteomes" id="UP000295210">
    <property type="component" value="Unassembled WGS sequence"/>
</dbReference>
<dbReference type="InterPro" id="IPR013954">
    <property type="entry name" value="PNK3P"/>
</dbReference>
<dbReference type="InterPro" id="IPR023214">
    <property type="entry name" value="HAD_sf"/>
</dbReference>
<dbReference type="Gene3D" id="3.40.50.1000">
    <property type="entry name" value="HAD superfamily/HAD-like"/>
    <property type="match status" value="1"/>
</dbReference>
<sequence length="114" mass="12953">MKWAIKRPIALFDLDGTLRDTYATIYPRADRVRLFDGVADRLRELRRRGYLLAGITNQGGVAKRVITSKEVEAAIRATQVRYRHLFILITGQKLQTLIQDPNTRNATKSVAVTV</sequence>
<dbReference type="SUPFAM" id="SSF56784">
    <property type="entry name" value="HAD-like"/>
    <property type="match status" value="1"/>
</dbReference>
<keyword evidence="1" id="KW-0808">Transferase</keyword>
<keyword evidence="2" id="KW-1185">Reference proteome</keyword>
<dbReference type="EMBL" id="SMGK01000001">
    <property type="protein sequence ID" value="TCK75083.1"/>
    <property type="molecule type" value="Genomic_DNA"/>
</dbReference>
<accession>A0A4R1LE29</accession>
<evidence type="ECO:0000313" key="1">
    <source>
        <dbReference type="EMBL" id="TCK75083.1"/>
    </source>
</evidence>
<proteinExistence type="predicted"/>
<name>A0A4R1LE29_9BACT</name>
<gene>
    <name evidence="1" type="ORF">C7378_0063</name>
</gene>
<organism evidence="1 2">
    <name type="scientific">Acidipila rosea</name>
    <dbReference type="NCBI Taxonomy" id="768535"/>
    <lineage>
        <taxon>Bacteria</taxon>
        <taxon>Pseudomonadati</taxon>
        <taxon>Acidobacteriota</taxon>
        <taxon>Terriglobia</taxon>
        <taxon>Terriglobales</taxon>
        <taxon>Acidobacteriaceae</taxon>
        <taxon>Acidipila</taxon>
    </lineage>
</organism>
<dbReference type="GO" id="GO:0016301">
    <property type="term" value="F:kinase activity"/>
    <property type="evidence" value="ECO:0007669"/>
    <property type="project" value="UniProtKB-KW"/>
</dbReference>
<comment type="caution">
    <text evidence="1">The sequence shown here is derived from an EMBL/GenBank/DDBJ whole genome shotgun (WGS) entry which is preliminary data.</text>
</comment>
<dbReference type="Pfam" id="PF08645">
    <property type="entry name" value="PNK3P"/>
    <property type="match status" value="1"/>
</dbReference>
<dbReference type="AlphaFoldDB" id="A0A4R1LE29"/>
<dbReference type="InterPro" id="IPR036412">
    <property type="entry name" value="HAD-like_sf"/>
</dbReference>